<feature type="compositionally biased region" description="Basic and acidic residues" evidence="2">
    <location>
        <begin position="90"/>
        <end position="130"/>
    </location>
</feature>
<accession>A0A7J6UUG4</accession>
<proteinExistence type="inferred from homology"/>
<dbReference type="Proteomes" id="UP000554482">
    <property type="component" value="Unassembled WGS sequence"/>
</dbReference>
<evidence type="ECO:0000256" key="1">
    <source>
        <dbReference type="RuleBase" id="RU003995"/>
    </source>
</evidence>
<name>A0A7J6UUG4_THATH</name>
<dbReference type="PANTHER" id="PTHR33346">
    <property type="entry name" value="DEHYDRIN XERO 2-RELATED"/>
    <property type="match status" value="1"/>
</dbReference>
<feature type="compositionally biased region" description="Polar residues" evidence="2">
    <location>
        <begin position="79"/>
        <end position="88"/>
    </location>
</feature>
<evidence type="ECO:0000256" key="2">
    <source>
        <dbReference type="SAM" id="MobiDB-lite"/>
    </source>
</evidence>
<dbReference type="GO" id="GO:0016020">
    <property type="term" value="C:membrane"/>
    <property type="evidence" value="ECO:0007669"/>
    <property type="project" value="TreeGrafter"/>
</dbReference>
<organism evidence="3 4">
    <name type="scientific">Thalictrum thalictroides</name>
    <name type="common">Rue-anemone</name>
    <name type="synonym">Anemone thalictroides</name>
    <dbReference type="NCBI Taxonomy" id="46969"/>
    <lineage>
        <taxon>Eukaryota</taxon>
        <taxon>Viridiplantae</taxon>
        <taxon>Streptophyta</taxon>
        <taxon>Embryophyta</taxon>
        <taxon>Tracheophyta</taxon>
        <taxon>Spermatophyta</taxon>
        <taxon>Magnoliopsida</taxon>
        <taxon>Ranunculales</taxon>
        <taxon>Ranunculaceae</taxon>
        <taxon>Thalictroideae</taxon>
        <taxon>Thalictrum</taxon>
    </lineage>
</organism>
<protein>
    <recommendedName>
        <fullName evidence="5">Dehydrin</fullName>
    </recommendedName>
</protein>
<dbReference type="EMBL" id="JABWDY010043054">
    <property type="protein sequence ID" value="KAF5176217.1"/>
    <property type="molecule type" value="Genomic_DNA"/>
</dbReference>
<feature type="compositionally biased region" description="Basic and acidic residues" evidence="2">
    <location>
        <begin position="51"/>
        <end position="69"/>
    </location>
</feature>
<evidence type="ECO:0000313" key="3">
    <source>
        <dbReference type="EMBL" id="KAF5176217.1"/>
    </source>
</evidence>
<dbReference type="AlphaFoldDB" id="A0A7J6UUG4"/>
<keyword evidence="4" id="KW-1185">Reference proteome</keyword>
<dbReference type="PANTHER" id="PTHR33346:SF2">
    <property type="entry name" value="DEHYDRIN ERD14"/>
    <property type="match status" value="1"/>
</dbReference>
<reference evidence="3 4" key="1">
    <citation type="submission" date="2020-06" db="EMBL/GenBank/DDBJ databases">
        <title>Transcriptomic and genomic resources for Thalictrum thalictroides and T. hernandezii: Facilitating candidate gene discovery in an emerging model plant lineage.</title>
        <authorList>
            <person name="Arias T."/>
            <person name="Riano-Pachon D.M."/>
            <person name="Di Stilio V.S."/>
        </authorList>
    </citation>
    <scope>NUCLEOTIDE SEQUENCE [LARGE SCALE GENOMIC DNA]</scope>
    <source>
        <strain evidence="4">cv. WT478/WT964</strain>
        <tissue evidence="3">Leaves</tissue>
    </source>
</reference>
<comment type="similarity">
    <text evidence="1">Belongs to the plant dehydrin family.</text>
</comment>
<evidence type="ECO:0008006" key="5">
    <source>
        <dbReference type="Google" id="ProtNLM"/>
    </source>
</evidence>
<dbReference type="GO" id="GO:0009414">
    <property type="term" value="P:response to water deprivation"/>
    <property type="evidence" value="ECO:0007669"/>
    <property type="project" value="TreeGrafter"/>
</dbReference>
<feature type="compositionally biased region" description="Basic and acidic residues" evidence="2">
    <location>
        <begin position="14"/>
        <end position="44"/>
    </location>
</feature>
<dbReference type="InterPro" id="IPR000167">
    <property type="entry name" value="Dehydrin"/>
</dbReference>
<dbReference type="OrthoDB" id="1934367at2759"/>
<feature type="region of interest" description="Disordered" evidence="2">
    <location>
        <begin position="1"/>
        <end position="138"/>
    </location>
</feature>
<comment type="caution">
    <text evidence="3">The sequence shown here is derived from an EMBL/GenBank/DDBJ whole genome shotgun (WGS) entry which is preliminary data.</text>
</comment>
<dbReference type="GO" id="GO:0005829">
    <property type="term" value="C:cytosol"/>
    <property type="evidence" value="ECO:0007669"/>
    <property type="project" value="TreeGrafter"/>
</dbReference>
<gene>
    <name evidence="3" type="ORF">FRX31_034198</name>
</gene>
<dbReference type="PROSITE" id="PS00823">
    <property type="entry name" value="DEHYDRIN_2"/>
    <property type="match status" value="1"/>
</dbReference>
<sequence length="169" mass="19494">MAAEHVHQIPTAHVTKDHEEGQHDHDHHTMSDFLEKKEEQKPTDELSVNEFVKDHVLKSEEMKEEEKHNPTVADHNLDRSTNIDSSGDVTKPEKTEEKKTFMETIKEKLPGGNKKTTDEEVAPVEHHHPTDTNIHQGDYVEEKKGFMEKIKEKLPGHHKNVEEEKGANY</sequence>
<dbReference type="GO" id="GO:0009737">
    <property type="term" value="P:response to abscisic acid"/>
    <property type="evidence" value="ECO:0007669"/>
    <property type="project" value="TreeGrafter"/>
</dbReference>
<evidence type="ECO:0000313" key="4">
    <source>
        <dbReference type="Proteomes" id="UP000554482"/>
    </source>
</evidence>
<dbReference type="InterPro" id="IPR030513">
    <property type="entry name" value="Dehydrin_CS"/>
</dbReference>
<dbReference type="Pfam" id="PF00257">
    <property type="entry name" value="Dehydrin"/>
    <property type="match status" value="1"/>
</dbReference>
<dbReference type="GO" id="GO:0009631">
    <property type="term" value="P:cold acclimation"/>
    <property type="evidence" value="ECO:0007669"/>
    <property type="project" value="TreeGrafter"/>
</dbReference>